<organism evidence="4 5">
    <name type="scientific">Rhabdobacter roseus</name>
    <dbReference type="NCBI Taxonomy" id="1655419"/>
    <lineage>
        <taxon>Bacteria</taxon>
        <taxon>Pseudomonadati</taxon>
        <taxon>Bacteroidota</taxon>
        <taxon>Cytophagia</taxon>
        <taxon>Cytophagales</taxon>
        <taxon>Cytophagaceae</taxon>
        <taxon>Rhabdobacter</taxon>
    </lineage>
</organism>
<dbReference type="InterPro" id="IPR008984">
    <property type="entry name" value="SMAD_FHA_dom_sf"/>
</dbReference>
<dbReference type="GO" id="GO:0006508">
    <property type="term" value="P:proteolysis"/>
    <property type="evidence" value="ECO:0007669"/>
    <property type="project" value="UniProtKB-KW"/>
</dbReference>
<keyword evidence="2" id="KW-1133">Transmembrane helix</keyword>
<dbReference type="SUPFAM" id="SSF49879">
    <property type="entry name" value="SMAD/FHA domain"/>
    <property type="match status" value="1"/>
</dbReference>
<dbReference type="Pfam" id="PF00498">
    <property type="entry name" value="FHA"/>
    <property type="match status" value="1"/>
</dbReference>
<sequence length="566" mass="61527">MAASIQKFVIRHLSGTKANQTEEFDFNKFEELTFGRSADNHVRFDPELDLMVSREHGRIVKANTPASSFTIEDNESRNGLFVNGKRVQGASTLMPGDEVQLGNNGPTFVFDVDPRPQDLMPATRMVSLSKPTTEANVPEVVAVEPKAGIGKDTFERVITHERSKSRTTLWTAMAAAVVIFGAIGFTMWKNQPNAEDIKKEVASTINESNSKLLNEIKGLQDNLGEIKQKAENSPLSETEIAALNLDKVVKIETSWGLFDPATGEALWQLYQEEKMPDGSKAIRGVFMQTPDGKIEPYLITSKNAQLGIPIGAAGGWGTGFVVSENGLIMTNRHVAYSWQTSYSFPQEAFPGIVVGAGADGKMAKLGYVDQGQVQWVPSEARYVNGYPSQVEGRTYSMKVVFAGSTNRRDAVVNIASQNHDVALIKIDVAKPLAPVELLDNYDSIKQGDQAVVMGYPGASPEQFLVRKSNDPFKPNSATTSMANPTMTSGNVAKLIKSSTEFAPTMSQMGDAYQLTINATGPGNSGGPMFDNRGRVIGIYFAQQLGAGPHITYAVPIKYGLEILNNK</sequence>
<dbReference type="Proteomes" id="UP000557307">
    <property type="component" value="Unassembled WGS sequence"/>
</dbReference>
<feature type="domain" description="FHA" evidence="3">
    <location>
        <begin position="32"/>
        <end position="87"/>
    </location>
</feature>
<keyword evidence="2" id="KW-0812">Transmembrane</keyword>
<dbReference type="EMBL" id="JACHGF010000016">
    <property type="protein sequence ID" value="MBB5287337.1"/>
    <property type="molecule type" value="Genomic_DNA"/>
</dbReference>
<evidence type="ECO:0000313" key="5">
    <source>
        <dbReference type="Proteomes" id="UP000557307"/>
    </source>
</evidence>
<keyword evidence="2" id="KW-0472">Membrane</keyword>
<dbReference type="PANTHER" id="PTHR43019:SF23">
    <property type="entry name" value="PROTEASE DO-LIKE 5, CHLOROPLASTIC"/>
    <property type="match status" value="1"/>
</dbReference>
<dbReference type="PANTHER" id="PTHR43019">
    <property type="entry name" value="SERINE ENDOPROTEASE DEGS"/>
    <property type="match status" value="1"/>
</dbReference>
<keyword evidence="5" id="KW-1185">Reference proteome</keyword>
<reference evidence="4 5" key="1">
    <citation type="submission" date="2020-08" db="EMBL/GenBank/DDBJ databases">
        <title>Genomic Encyclopedia of Type Strains, Phase IV (KMG-IV): sequencing the most valuable type-strain genomes for metagenomic binning, comparative biology and taxonomic classification.</title>
        <authorList>
            <person name="Goeker M."/>
        </authorList>
    </citation>
    <scope>NUCLEOTIDE SEQUENCE [LARGE SCALE GENOMIC DNA]</scope>
    <source>
        <strain evidence="4 5">DSM 105074</strain>
    </source>
</reference>
<dbReference type="GO" id="GO:0008233">
    <property type="term" value="F:peptidase activity"/>
    <property type="evidence" value="ECO:0007669"/>
    <property type="project" value="UniProtKB-KW"/>
</dbReference>
<feature type="coiled-coil region" evidence="1">
    <location>
        <begin position="202"/>
        <end position="229"/>
    </location>
</feature>
<keyword evidence="4" id="KW-0378">Hydrolase</keyword>
<evidence type="ECO:0000313" key="4">
    <source>
        <dbReference type="EMBL" id="MBB5287337.1"/>
    </source>
</evidence>
<dbReference type="InterPro" id="IPR043504">
    <property type="entry name" value="Peptidase_S1_PA_chymotrypsin"/>
</dbReference>
<dbReference type="PROSITE" id="PS50006">
    <property type="entry name" value="FHA_DOMAIN"/>
    <property type="match status" value="1"/>
</dbReference>
<dbReference type="SMART" id="SM00240">
    <property type="entry name" value="FHA"/>
    <property type="match status" value="1"/>
</dbReference>
<dbReference type="InterPro" id="IPR000253">
    <property type="entry name" value="FHA_dom"/>
</dbReference>
<dbReference type="InterPro" id="IPR009003">
    <property type="entry name" value="Peptidase_S1_PA"/>
</dbReference>
<dbReference type="CDD" id="cd00060">
    <property type="entry name" value="FHA"/>
    <property type="match status" value="1"/>
</dbReference>
<accession>A0A840U0Q6</accession>
<keyword evidence="1" id="KW-0175">Coiled coil</keyword>
<keyword evidence="4" id="KW-0645">Protease</keyword>
<evidence type="ECO:0000256" key="2">
    <source>
        <dbReference type="SAM" id="Phobius"/>
    </source>
</evidence>
<protein>
    <submittedName>
        <fullName evidence="4">S1-C subfamily serine protease</fullName>
    </submittedName>
</protein>
<evidence type="ECO:0000259" key="3">
    <source>
        <dbReference type="PROSITE" id="PS50006"/>
    </source>
</evidence>
<gene>
    <name evidence="4" type="ORF">HNQ92_005500</name>
</gene>
<dbReference type="Gene3D" id="2.60.200.20">
    <property type="match status" value="1"/>
</dbReference>
<dbReference type="AlphaFoldDB" id="A0A840U0Q6"/>
<dbReference type="Pfam" id="PF13365">
    <property type="entry name" value="Trypsin_2"/>
    <property type="match status" value="1"/>
</dbReference>
<dbReference type="RefSeq" id="WP_184179337.1">
    <property type="nucleotide sequence ID" value="NZ_JACHGF010000016.1"/>
</dbReference>
<name>A0A840U0Q6_9BACT</name>
<evidence type="ECO:0000256" key="1">
    <source>
        <dbReference type="SAM" id="Coils"/>
    </source>
</evidence>
<dbReference type="Gene3D" id="2.40.10.10">
    <property type="entry name" value="Trypsin-like serine proteases"/>
    <property type="match status" value="2"/>
</dbReference>
<proteinExistence type="predicted"/>
<feature type="transmembrane region" description="Helical" evidence="2">
    <location>
        <begin position="169"/>
        <end position="188"/>
    </location>
</feature>
<dbReference type="SUPFAM" id="SSF50494">
    <property type="entry name" value="Trypsin-like serine proteases"/>
    <property type="match status" value="1"/>
</dbReference>
<comment type="caution">
    <text evidence="4">The sequence shown here is derived from an EMBL/GenBank/DDBJ whole genome shotgun (WGS) entry which is preliminary data.</text>
</comment>